<dbReference type="Proteomes" id="UP000464657">
    <property type="component" value="Chromosome"/>
</dbReference>
<dbReference type="OrthoDB" id="983172at2"/>
<proteinExistence type="predicted"/>
<keyword evidence="3" id="KW-1185">Reference proteome</keyword>
<accession>A0A7L4ZQW9</accession>
<protein>
    <submittedName>
        <fullName evidence="2">Uncharacterized protein</fullName>
    </submittedName>
</protein>
<dbReference type="EMBL" id="CP019288">
    <property type="protein sequence ID" value="QHI38576.1"/>
    <property type="molecule type" value="Genomic_DNA"/>
</dbReference>
<dbReference type="RefSeq" id="WP_160131120.1">
    <property type="nucleotide sequence ID" value="NZ_CP019288.1"/>
</dbReference>
<feature type="transmembrane region" description="Helical" evidence="1">
    <location>
        <begin position="12"/>
        <end position="34"/>
    </location>
</feature>
<keyword evidence="1" id="KW-1133">Transmembrane helix</keyword>
<evidence type="ECO:0000256" key="1">
    <source>
        <dbReference type="SAM" id="Phobius"/>
    </source>
</evidence>
<keyword evidence="1" id="KW-0472">Membrane</keyword>
<evidence type="ECO:0000313" key="2">
    <source>
        <dbReference type="EMBL" id="QHI38576.1"/>
    </source>
</evidence>
<dbReference type="KEGG" id="kan:IMCC3317_39700"/>
<keyword evidence="1" id="KW-0812">Transmembrane</keyword>
<organism evidence="2 3">
    <name type="scientific">Kordia antarctica</name>
    <dbReference type="NCBI Taxonomy" id="1218801"/>
    <lineage>
        <taxon>Bacteria</taxon>
        <taxon>Pseudomonadati</taxon>
        <taxon>Bacteroidota</taxon>
        <taxon>Flavobacteriia</taxon>
        <taxon>Flavobacteriales</taxon>
        <taxon>Flavobacteriaceae</taxon>
        <taxon>Kordia</taxon>
    </lineage>
</organism>
<gene>
    <name evidence="2" type="ORF">IMCC3317_39700</name>
</gene>
<reference evidence="2 3" key="1">
    <citation type="journal article" date="2013" name="Int. J. Syst. Evol. Microbiol.">
        <title>Kordia antarctica sp. nov., isolated from Antarctic seawater.</title>
        <authorList>
            <person name="Baek K."/>
            <person name="Choi A."/>
            <person name="Kang I."/>
            <person name="Lee K."/>
            <person name="Cho J.C."/>
        </authorList>
    </citation>
    <scope>NUCLEOTIDE SEQUENCE [LARGE SCALE GENOMIC DNA]</scope>
    <source>
        <strain evidence="2 3">IMCC3317</strain>
    </source>
</reference>
<name>A0A7L4ZQW9_9FLAO</name>
<feature type="transmembrane region" description="Helical" evidence="1">
    <location>
        <begin position="50"/>
        <end position="69"/>
    </location>
</feature>
<evidence type="ECO:0000313" key="3">
    <source>
        <dbReference type="Proteomes" id="UP000464657"/>
    </source>
</evidence>
<sequence length="260" mass="30199">MQKEINTKDITFYSHKAIGIATFIGGPIAAGYLIRENYKALDETQKGNNALIISIVATIALFALIFSIPEHIIEKVPKMIIPTIYTGFTVFWVERNFGDIFKQHEEHKYNFFSRWRAAGIGILSLIVLGIGLFGAIYLSTDFEAENLYDTKIEQFVKNEEESLVFYDHIETGNRFSLIAELNEKVIPKWEENIEIIKQTDTIKNLPREFIEQNKKLMRYCELRLEVFELFKKTINEDTDKYTAQISFLHAQIDEQLKLLN</sequence>
<dbReference type="AlphaFoldDB" id="A0A7L4ZQW9"/>
<feature type="transmembrane region" description="Helical" evidence="1">
    <location>
        <begin position="117"/>
        <end position="138"/>
    </location>
</feature>